<dbReference type="InterPro" id="IPR050237">
    <property type="entry name" value="ATP-dep_AMP-bd_enzyme"/>
</dbReference>
<keyword evidence="4" id="KW-1185">Reference proteome</keyword>
<evidence type="ECO:0000313" key="4">
    <source>
        <dbReference type="Proteomes" id="UP000186168"/>
    </source>
</evidence>
<dbReference type="GO" id="GO:0016877">
    <property type="term" value="F:ligase activity, forming carbon-sulfur bonds"/>
    <property type="evidence" value="ECO:0007669"/>
    <property type="project" value="UniProtKB-ARBA"/>
</dbReference>
<reference evidence="3 4" key="1">
    <citation type="submission" date="2013-05" db="EMBL/GenBank/DDBJ databases">
        <title>Genome sequence of Streptomyces sparsogenes DSM 40356.</title>
        <authorList>
            <person name="Coyne S."/>
            <person name="Seebeck F.P."/>
        </authorList>
    </citation>
    <scope>NUCLEOTIDE SEQUENCE [LARGE SCALE GENOMIC DNA]</scope>
    <source>
        <strain evidence="3 4">DSM 40356</strain>
    </source>
</reference>
<dbReference type="Gene3D" id="3.30.300.30">
    <property type="match status" value="1"/>
</dbReference>
<dbReference type="Pfam" id="PF13193">
    <property type="entry name" value="AMP-binding_C"/>
    <property type="match status" value="1"/>
</dbReference>
<organism evidence="3 4">
    <name type="scientific">Streptomyces sparsogenes DSM 40356</name>
    <dbReference type="NCBI Taxonomy" id="1331668"/>
    <lineage>
        <taxon>Bacteria</taxon>
        <taxon>Bacillati</taxon>
        <taxon>Actinomycetota</taxon>
        <taxon>Actinomycetes</taxon>
        <taxon>Kitasatosporales</taxon>
        <taxon>Streptomycetaceae</taxon>
        <taxon>Streptomyces</taxon>
    </lineage>
</organism>
<dbReference type="EMBL" id="ASQP01000471">
    <property type="protein sequence ID" value="OMI34312.1"/>
    <property type="molecule type" value="Genomic_DNA"/>
</dbReference>
<dbReference type="AlphaFoldDB" id="A0A1R1S7X5"/>
<dbReference type="PANTHER" id="PTHR43767:SF7">
    <property type="entry name" value="MEDIUM_LONG-CHAIN-FATTY-ACID--COA LIGASE FADD8"/>
    <property type="match status" value="1"/>
</dbReference>
<accession>A0A1R1S7X5</accession>
<dbReference type="PANTHER" id="PTHR43767">
    <property type="entry name" value="LONG-CHAIN-FATTY-ACID--COA LIGASE"/>
    <property type="match status" value="1"/>
</dbReference>
<dbReference type="InterPro" id="IPR025110">
    <property type="entry name" value="AMP-bd_C"/>
</dbReference>
<dbReference type="GeneID" id="96746573"/>
<feature type="domain" description="AMP-binding enzyme C-terminal" evidence="2">
    <location>
        <begin position="438"/>
        <end position="512"/>
    </location>
</feature>
<evidence type="ECO:0000259" key="2">
    <source>
        <dbReference type="Pfam" id="PF13193"/>
    </source>
</evidence>
<dbReference type="Gene3D" id="3.40.50.12780">
    <property type="entry name" value="N-terminal domain of ligase-like"/>
    <property type="match status" value="1"/>
</dbReference>
<dbReference type="PROSITE" id="PS00455">
    <property type="entry name" value="AMP_BINDING"/>
    <property type="match status" value="1"/>
</dbReference>
<dbReference type="CDD" id="cd04433">
    <property type="entry name" value="AFD_class_I"/>
    <property type="match status" value="1"/>
</dbReference>
<dbReference type="SUPFAM" id="SSF56801">
    <property type="entry name" value="Acetyl-CoA synthetase-like"/>
    <property type="match status" value="1"/>
</dbReference>
<comment type="caution">
    <text evidence="3">The sequence shown here is derived from an EMBL/GenBank/DDBJ whole genome shotgun (WGS) entry which is preliminary data.</text>
</comment>
<protein>
    <submittedName>
        <fullName evidence="3">AMP-dependent synthetase/ligase</fullName>
    </submittedName>
</protein>
<proteinExistence type="predicted"/>
<dbReference type="InterPro" id="IPR000873">
    <property type="entry name" value="AMP-dep_synth/lig_dom"/>
</dbReference>
<keyword evidence="3" id="KW-0436">Ligase</keyword>
<dbReference type="Pfam" id="PF00501">
    <property type="entry name" value="AMP-binding"/>
    <property type="match status" value="1"/>
</dbReference>
<dbReference type="InterPro" id="IPR020845">
    <property type="entry name" value="AMP-binding_CS"/>
</dbReference>
<dbReference type="STRING" id="67365.GCA_001704635_01624"/>
<evidence type="ECO:0000259" key="1">
    <source>
        <dbReference type="Pfam" id="PF00501"/>
    </source>
</evidence>
<dbReference type="InterPro" id="IPR045851">
    <property type="entry name" value="AMP-bd_C_sf"/>
</dbReference>
<name>A0A1R1S7X5_9ACTN</name>
<dbReference type="Proteomes" id="UP000186168">
    <property type="component" value="Unassembled WGS sequence"/>
</dbReference>
<evidence type="ECO:0000313" key="3">
    <source>
        <dbReference type="EMBL" id="OMI34312.1"/>
    </source>
</evidence>
<gene>
    <name evidence="3" type="ORF">SPAR_37048</name>
</gene>
<sequence>MDTLPTASGQHDVAGDLAPFPQALIDTFRARPGSPAFEHRSRTLSRGEVLELIGRCADGLRAAGLGPGRSVAVATDVTPEGFAVHVAAYLVGCRVTGLKPGMTPAHLAYVLSAGIDALVADETGATPELLEAAHRVKVLRLGPDLLDAHPVAEGELTAQGRPDDIAMVTLTSGSTGRPKGCAQTYRSLTLNWSWQPARWTERTARLAAGYGRFLLFGTLTSAVMFEHLGLCLLGGGTAVIPEPPLEFPQLFERHRITACLMTVPRLHHVLDVLRTETESVESARRTDTSSLEVLLVAGSPLAPHRLAEAVRRLGRAVHQGYGQTETGMLTLLAPDDMAEWPDQVYDSVGRAWSGVEIGIRDPEGLPVPVGTVGEIWVRTDSAMAGYWNDEEQTREVLRSGWVRTRDVGHLDDRGFLRLTGRARDVVIINAIVHYAGAIERALAAHSDVDEAYVVGAPDESTGEAAYAFVVPAEGRTPDLAALRALVTGELGEASVPATITVIAQVPLAPSGKPDKRALMSRVSPPLETP</sequence>
<dbReference type="RefSeq" id="WP_076972107.1">
    <property type="nucleotide sequence ID" value="NZ_ASQP01000471.1"/>
</dbReference>
<dbReference type="InterPro" id="IPR042099">
    <property type="entry name" value="ANL_N_sf"/>
</dbReference>
<feature type="domain" description="AMP-dependent synthetase/ligase" evidence="1">
    <location>
        <begin position="29"/>
        <end position="387"/>
    </location>
</feature>